<dbReference type="EC" id="2.7.13.3" evidence="2"/>
<keyword evidence="6" id="KW-1133">Transmembrane helix</keyword>
<dbReference type="InterPro" id="IPR036890">
    <property type="entry name" value="HATPase_C_sf"/>
</dbReference>
<dbReference type="EMBL" id="CP063849">
    <property type="protein sequence ID" value="QOY87543.1"/>
    <property type="molecule type" value="Genomic_DNA"/>
</dbReference>
<feature type="transmembrane region" description="Helical" evidence="6">
    <location>
        <begin position="327"/>
        <end position="346"/>
    </location>
</feature>
<evidence type="ECO:0000256" key="3">
    <source>
        <dbReference type="ARBA" id="ARBA00022553"/>
    </source>
</evidence>
<dbReference type="InterPro" id="IPR003594">
    <property type="entry name" value="HATPase_dom"/>
</dbReference>
<keyword evidence="3" id="KW-0597">Phosphoprotein</keyword>
<reference evidence="9 10" key="1">
    <citation type="submission" date="2020-10" db="EMBL/GenBank/DDBJ databases">
        <title>Complete genome sequence of Paludibaculum fermentans P105T, a facultatively anaerobic acidobacterium capable of dissimilatory Fe(III) reduction.</title>
        <authorList>
            <person name="Dedysh S.N."/>
            <person name="Beletsky A.V."/>
            <person name="Kulichevskaya I.S."/>
            <person name="Mardanov A.V."/>
            <person name="Ravin N.V."/>
        </authorList>
    </citation>
    <scope>NUCLEOTIDE SEQUENCE [LARGE SCALE GENOMIC DNA]</scope>
    <source>
        <strain evidence="9 10">P105</strain>
    </source>
</reference>
<dbReference type="Pfam" id="PF05226">
    <property type="entry name" value="CHASE2"/>
    <property type="match status" value="1"/>
</dbReference>
<keyword evidence="4" id="KW-0808">Transferase</keyword>
<keyword evidence="5" id="KW-0418">Kinase</keyword>
<dbReference type="PROSITE" id="PS50109">
    <property type="entry name" value="HIS_KIN"/>
    <property type="match status" value="1"/>
</dbReference>
<evidence type="ECO:0000256" key="7">
    <source>
        <dbReference type="SAM" id="SignalP"/>
    </source>
</evidence>
<dbReference type="InterPro" id="IPR003661">
    <property type="entry name" value="HisK_dim/P_dom"/>
</dbReference>
<dbReference type="InterPro" id="IPR036097">
    <property type="entry name" value="HisK_dim/P_sf"/>
</dbReference>
<keyword evidence="10" id="KW-1185">Reference proteome</keyword>
<dbReference type="SMART" id="SM00387">
    <property type="entry name" value="HATPase_c"/>
    <property type="match status" value="1"/>
</dbReference>
<dbReference type="GO" id="GO:0000155">
    <property type="term" value="F:phosphorelay sensor kinase activity"/>
    <property type="evidence" value="ECO:0007669"/>
    <property type="project" value="InterPro"/>
</dbReference>
<dbReference type="InterPro" id="IPR007890">
    <property type="entry name" value="CHASE2"/>
</dbReference>
<evidence type="ECO:0000256" key="2">
    <source>
        <dbReference type="ARBA" id="ARBA00012438"/>
    </source>
</evidence>
<name>A0A7S7NPS2_PALFE</name>
<proteinExistence type="predicted"/>
<dbReference type="Gene3D" id="1.10.287.130">
    <property type="match status" value="1"/>
</dbReference>
<accession>A0A7S7NPS2</accession>
<dbReference type="Pfam" id="PF00512">
    <property type="entry name" value="HisKA"/>
    <property type="match status" value="1"/>
</dbReference>
<feature type="chain" id="PRO_5032337473" description="histidine kinase" evidence="7">
    <location>
        <begin position="32"/>
        <end position="611"/>
    </location>
</feature>
<sequence>MTRRITPGLAYGLLAAGAALVSLLVSWTALAAQFDNNVYDFIFRVRPTVRADAGAILLALDERTMQRHGGIGGMRRALTQALEQMVQAPPRVVAVDLTLTDPGNDAEDAALQAAFAKTQGLVLGCEMEPDAGGCSGWQDPVEGFRAHAALGHVHALAGPNDEINRRVTLERVCGRARRWALSLEALRLLKHAGVIESSPTDVTVGGLTIQSRWDAGRPLWVRYRDAASVMRVSMDDVIAGRGLERLRGKVVFVGVTAQSAVKDRLFTPLSGGLPMPGVEIHLQAFETMAAGDLLYEMGPLAPLLLALVIVALSAVIFTFLRGWVAVLSGGVLLVLAHAAPYFFFAQGLILDAFAPAAASWLGVLGCAGFQYFYVRRRLFVSEATTARYQQAFHFVAHEMRTPLTAIQGSSELMTRYNLPELKRKELGQMINSESKRLAKMITTFLDVEKLEAGQLELRRAVFALQEVVDTCYQRAMPLAERKQIRITSEVADDLVINADRELLEYAIYNLMTNAVKYSAPETDVLISALQTQAGISISVRDHGMGMDAGEVKNLFRKFYRTRKAEQSGEVGTGIGLSIVQQIVVLHGGHVEVESAPGAGSTFTVVLPATLH</sequence>
<keyword evidence="6" id="KW-0472">Membrane</keyword>
<organism evidence="9 10">
    <name type="scientific">Paludibaculum fermentans</name>
    <dbReference type="NCBI Taxonomy" id="1473598"/>
    <lineage>
        <taxon>Bacteria</taxon>
        <taxon>Pseudomonadati</taxon>
        <taxon>Acidobacteriota</taxon>
        <taxon>Terriglobia</taxon>
        <taxon>Bryobacterales</taxon>
        <taxon>Bryobacteraceae</taxon>
        <taxon>Paludibaculum</taxon>
    </lineage>
</organism>
<dbReference type="KEGG" id="pfer:IRI77_33120"/>
<dbReference type="SMART" id="SM01080">
    <property type="entry name" value="CHASE2"/>
    <property type="match status" value="1"/>
</dbReference>
<feature type="transmembrane region" description="Helical" evidence="6">
    <location>
        <begin position="300"/>
        <end position="320"/>
    </location>
</feature>
<dbReference type="Proteomes" id="UP000593892">
    <property type="component" value="Chromosome"/>
</dbReference>
<feature type="signal peptide" evidence="7">
    <location>
        <begin position="1"/>
        <end position="31"/>
    </location>
</feature>
<evidence type="ECO:0000259" key="8">
    <source>
        <dbReference type="PROSITE" id="PS50109"/>
    </source>
</evidence>
<dbReference type="InterPro" id="IPR004358">
    <property type="entry name" value="Sig_transdc_His_kin-like_C"/>
</dbReference>
<evidence type="ECO:0000256" key="1">
    <source>
        <dbReference type="ARBA" id="ARBA00000085"/>
    </source>
</evidence>
<dbReference type="SUPFAM" id="SSF55874">
    <property type="entry name" value="ATPase domain of HSP90 chaperone/DNA topoisomerase II/histidine kinase"/>
    <property type="match status" value="1"/>
</dbReference>
<dbReference type="RefSeq" id="WP_194449210.1">
    <property type="nucleotide sequence ID" value="NZ_CP063849.1"/>
</dbReference>
<evidence type="ECO:0000313" key="10">
    <source>
        <dbReference type="Proteomes" id="UP000593892"/>
    </source>
</evidence>
<keyword evidence="7" id="KW-0732">Signal</keyword>
<gene>
    <name evidence="9" type="ORF">IRI77_33120</name>
</gene>
<feature type="transmembrane region" description="Helical" evidence="6">
    <location>
        <begin position="352"/>
        <end position="374"/>
    </location>
</feature>
<dbReference type="InterPro" id="IPR005467">
    <property type="entry name" value="His_kinase_dom"/>
</dbReference>
<dbReference type="FunFam" id="3.30.565.10:FF:000006">
    <property type="entry name" value="Sensor histidine kinase WalK"/>
    <property type="match status" value="1"/>
</dbReference>
<feature type="domain" description="Histidine kinase" evidence="8">
    <location>
        <begin position="394"/>
        <end position="610"/>
    </location>
</feature>
<evidence type="ECO:0000256" key="5">
    <source>
        <dbReference type="ARBA" id="ARBA00022777"/>
    </source>
</evidence>
<evidence type="ECO:0000256" key="6">
    <source>
        <dbReference type="SAM" id="Phobius"/>
    </source>
</evidence>
<evidence type="ECO:0000313" key="9">
    <source>
        <dbReference type="EMBL" id="QOY87543.1"/>
    </source>
</evidence>
<dbReference type="Gene3D" id="3.30.565.10">
    <property type="entry name" value="Histidine kinase-like ATPase, C-terminal domain"/>
    <property type="match status" value="1"/>
</dbReference>
<dbReference type="PRINTS" id="PR00344">
    <property type="entry name" value="BCTRLSENSOR"/>
</dbReference>
<dbReference type="AlphaFoldDB" id="A0A7S7NPS2"/>
<dbReference type="SUPFAM" id="SSF47384">
    <property type="entry name" value="Homodimeric domain of signal transducing histidine kinase"/>
    <property type="match status" value="1"/>
</dbReference>
<dbReference type="PANTHER" id="PTHR43547">
    <property type="entry name" value="TWO-COMPONENT HISTIDINE KINASE"/>
    <property type="match status" value="1"/>
</dbReference>
<protein>
    <recommendedName>
        <fullName evidence="2">histidine kinase</fullName>
        <ecNumber evidence="2">2.7.13.3</ecNumber>
    </recommendedName>
</protein>
<comment type="catalytic activity">
    <reaction evidence="1">
        <text>ATP + protein L-histidine = ADP + protein N-phospho-L-histidine.</text>
        <dbReference type="EC" id="2.7.13.3"/>
    </reaction>
</comment>
<dbReference type="PANTHER" id="PTHR43547:SF2">
    <property type="entry name" value="HYBRID SIGNAL TRANSDUCTION HISTIDINE KINASE C"/>
    <property type="match status" value="1"/>
</dbReference>
<dbReference type="CDD" id="cd00082">
    <property type="entry name" value="HisKA"/>
    <property type="match status" value="1"/>
</dbReference>
<keyword evidence="6" id="KW-0812">Transmembrane</keyword>
<dbReference type="SMART" id="SM00388">
    <property type="entry name" value="HisKA"/>
    <property type="match status" value="1"/>
</dbReference>
<evidence type="ECO:0000256" key="4">
    <source>
        <dbReference type="ARBA" id="ARBA00022679"/>
    </source>
</evidence>
<dbReference type="Pfam" id="PF02518">
    <property type="entry name" value="HATPase_c"/>
    <property type="match status" value="1"/>
</dbReference>